<accession>A0AAV6NFC4</accession>
<evidence type="ECO:0000313" key="3">
    <source>
        <dbReference type="Proteomes" id="UP000685013"/>
    </source>
</evidence>
<feature type="compositionally biased region" description="Polar residues" evidence="1">
    <location>
        <begin position="89"/>
        <end position="99"/>
    </location>
</feature>
<dbReference type="AlphaFoldDB" id="A0AAV6NFC4"/>
<dbReference type="EMBL" id="JAGKQH010000007">
    <property type="protein sequence ID" value="KAG6595404.1"/>
    <property type="molecule type" value="Genomic_DNA"/>
</dbReference>
<comment type="caution">
    <text evidence="2">The sequence shown here is derived from an EMBL/GenBank/DDBJ whole genome shotgun (WGS) entry which is preliminary data.</text>
</comment>
<evidence type="ECO:0000256" key="1">
    <source>
        <dbReference type="SAM" id="MobiDB-lite"/>
    </source>
</evidence>
<keyword evidence="3" id="KW-1185">Reference proteome</keyword>
<dbReference type="Proteomes" id="UP000685013">
    <property type="component" value="Chromosome 7"/>
</dbReference>
<reference evidence="2 3" key="1">
    <citation type="journal article" date="2021" name="Hortic Res">
        <title>The domestication of Cucurbita argyrosperma as revealed by the genome of its wild relative.</title>
        <authorList>
            <person name="Barrera-Redondo J."/>
            <person name="Sanchez-de la Vega G."/>
            <person name="Aguirre-Liguori J.A."/>
            <person name="Castellanos-Morales G."/>
            <person name="Gutierrez-Guerrero Y.T."/>
            <person name="Aguirre-Dugua X."/>
            <person name="Aguirre-Planter E."/>
            <person name="Tenaillon M.I."/>
            <person name="Lira-Saade R."/>
            <person name="Eguiarte L.E."/>
        </authorList>
    </citation>
    <scope>NUCLEOTIDE SEQUENCE [LARGE SCALE GENOMIC DNA]</scope>
    <source>
        <strain evidence="2">JBR-2021</strain>
    </source>
</reference>
<feature type="region of interest" description="Disordered" evidence="1">
    <location>
        <begin position="63"/>
        <end position="124"/>
    </location>
</feature>
<protein>
    <submittedName>
        <fullName evidence="2">Uncharacterized protein</fullName>
    </submittedName>
</protein>
<sequence>MRFLTRYHRKNERVEGLKRKESRASTMVTFCGFRNSTKYHDACPNRFHLTISIRYVKKLNVEEDAEGKSPSHKIRKEKKNWGEERVQLAGQTTGRPNSNADRRWPNLSEQLRRSPNTRVSAPDTYFRRRLDADCKSDLKVLAPSS</sequence>
<evidence type="ECO:0000313" key="2">
    <source>
        <dbReference type="EMBL" id="KAG6595404.1"/>
    </source>
</evidence>
<name>A0AAV6NFC4_9ROSI</name>
<feature type="compositionally biased region" description="Polar residues" evidence="1">
    <location>
        <begin position="107"/>
        <end position="119"/>
    </location>
</feature>
<organism evidence="2 3">
    <name type="scientific">Cucurbita argyrosperma subsp. sororia</name>
    <dbReference type="NCBI Taxonomy" id="37648"/>
    <lineage>
        <taxon>Eukaryota</taxon>
        <taxon>Viridiplantae</taxon>
        <taxon>Streptophyta</taxon>
        <taxon>Embryophyta</taxon>
        <taxon>Tracheophyta</taxon>
        <taxon>Spermatophyta</taxon>
        <taxon>Magnoliopsida</taxon>
        <taxon>eudicotyledons</taxon>
        <taxon>Gunneridae</taxon>
        <taxon>Pentapetalae</taxon>
        <taxon>rosids</taxon>
        <taxon>fabids</taxon>
        <taxon>Cucurbitales</taxon>
        <taxon>Cucurbitaceae</taxon>
        <taxon>Cucurbiteae</taxon>
        <taxon>Cucurbita</taxon>
    </lineage>
</organism>
<proteinExistence type="predicted"/>
<gene>
    <name evidence="2" type="ORF">SDJN03_11957</name>
</gene>
<feature type="non-terminal residue" evidence="2">
    <location>
        <position position="1"/>
    </location>
</feature>